<dbReference type="AlphaFoldDB" id="D8PL40"/>
<evidence type="ECO:0000313" key="3">
    <source>
        <dbReference type="Proteomes" id="UP000007431"/>
    </source>
</evidence>
<dbReference type="InterPro" id="IPR011333">
    <property type="entry name" value="SKP1/BTB/POZ_sf"/>
</dbReference>
<dbReference type="VEuPathDB" id="FungiDB:SCHCODRAFT_02609639"/>
<dbReference type="InParanoid" id="D8PL40"/>
<name>D8PL40_SCHCM</name>
<evidence type="ECO:0000313" key="2">
    <source>
        <dbReference type="EMBL" id="EFJ04040.1"/>
    </source>
</evidence>
<sequence>MAEAAEPKYSFGDGDVVFELMQVESTPYRIHSFHLQRATRYFDRDIQERNEGDTKPIILEDAKRADFENLLWFFYESSYQW</sequence>
<dbReference type="PROSITE" id="PS50097">
    <property type="entry name" value="BTB"/>
    <property type="match status" value="1"/>
</dbReference>
<organism evidence="3">
    <name type="scientific">Schizophyllum commune (strain H4-8 / FGSC 9210)</name>
    <name type="common">Split gill fungus</name>
    <dbReference type="NCBI Taxonomy" id="578458"/>
    <lineage>
        <taxon>Eukaryota</taxon>
        <taxon>Fungi</taxon>
        <taxon>Dikarya</taxon>
        <taxon>Basidiomycota</taxon>
        <taxon>Agaricomycotina</taxon>
        <taxon>Agaricomycetes</taxon>
        <taxon>Agaricomycetidae</taxon>
        <taxon>Agaricales</taxon>
        <taxon>Schizophyllaceae</taxon>
        <taxon>Schizophyllum</taxon>
    </lineage>
</organism>
<dbReference type="EMBL" id="GL377302">
    <property type="protein sequence ID" value="EFJ04040.1"/>
    <property type="molecule type" value="Genomic_DNA"/>
</dbReference>
<dbReference type="HOGENOM" id="CLU_2575223_0_0_1"/>
<gene>
    <name evidence="2" type="ORF">SCHCODRAFT_84309</name>
</gene>
<dbReference type="InterPro" id="IPR000210">
    <property type="entry name" value="BTB/POZ_dom"/>
</dbReference>
<keyword evidence="3" id="KW-1185">Reference proteome</keyword>
<accession>D8PL40</accession>
<proteinExistence type="predicted"/>
<dbReference type="Gene3D" id="3.30.710.10">
    <property type="entry name" value="Potassium Channel Kv1.1, Chain A"/>
    <property type="match status" value="1"/>
</dbReference>
<dbReference type="Proteomes" id="UP000007431">
    <property type="component" value="Unassembled WGS sequence"/>
</dbReference>
<protein>
    <submittedName>
        <fullName evidence="2">Expressed protein</fullName>
    </submittedName>
</protein>
<feature type="domain" description="BTB" evidence="1">
    <location>
        <begin position="14"/>
        <end position="81"/>
    </location>
</feature>
<evidence type="ECO:0000259" key="1">
    <source>
        <dbReference type="PROSITE" id="PS50097"/>
    </source>
</evidence>
<reference evidence="2 3" key="1">
    <citation type="journal article" date="2010" name="Nat. Biotechnol.">
        <title>Genome sequence of the model mushroom Schizophyllum commune.</title>
        <authorList>
            <person name="Ohm R.A."/>
            <person name="de Jong J.F."/>
            <person name="Lugones L.G."/>
            <person name="Aerts A."/>
            <person name="Kothe E."/>
            <person name="Stajich J.E."/>
            <person name="de Vries R.P."/>
            <person name="Record E."/>
            <person name="Levasseur A."/>
            <person name="Baker S.E."/>
            <person name="Bartholomew K.A."/>
            <person name="Coutinho P.M."/>
            <person name="Erdmann S."/>
            <person name="Fowler T.J."/>
            <person name="Gathman A.C."/>
            <person name="Lombard V."/>
            <person name="Henrissat B."/>
            <person name="Knabe N."/>
            <person name="Kuees U."/>
            <person name="Lilly W.W."/>
            <person name="Lindquist E."/>
            <person name="Lucas S."/>
            <person name="Magnuson J.K."/>
            <person name="Piumi F."/>
            <person name="Raudaskoski M."/>
            <person name="Salamov A."/>
            <person name="Schmutz J."/>
            <person name="Schwarze F.W.M.R."/>
            <person name="vanKuyk P.A."/>
            <person name="Horton J.S."/>
            <person name="Grigoriev I.V."/>
            <person name="Woesten H.A.B."/>
        </authorList>
    </citation>
    <scope>NUCLEOTIDE SEQUENCE [LARGE SCALE GENOMIC DNA]</scope>
    <source>
        <strain evidence="3">H4-8 / FGSC 9210</strain>
    </source>
</reference>